<keyword evidence="3" id="KW-1185">Reference proteome</keyword>
<feature type="transmembrane region" description="Helical" evidence="1">
    <location>
        <begin position="105"/>
        <end position="125"/>
    </location>
</feature>
<dbReference type="EMBL" id="LN879503">
    <property type="protein sequence ID" value="CUI18099.1"/>
    <property type="molecule type" value="Genomic_DNA"/>
</dbReference>
<dbReference type="Proteomes" id="UP000069902">
    <property type="component" value="Plasmid pPNK"/>
</dbReference>
<accession>A0A0U5EV08</accession>
<evidence type="ECO:0000313" key="3">
    <source>
        <dbReference type="Proteomes" id="UP000069902"/>
    </source>
</evidence>
<name>A0A0U5EV08_9BACT</name>
<sequence>MPKLDSMISLSGLVWKSLSKKCGNEARSRELYRAKIDLDKEFDKVRKAIKKKEKKAQNRALCIAAYLEDAPNLSFQEYEFIYNEARGHHDKEEEEKELKDLPWRLAVGVSMILGGGFLVIAGNVLKIPVCVQTGKELAMGGVFFVVEGYNNGKEDQQEKDRK</sequence>
<evidence type="ECO:0000256" key="1">
    <source>
        <dbReference type="SAM" id="Phobius"/>
    </source>
</evidence>
<dbReference type="InParanoid" id="A0A0U5EV08"/>
<reference evidence="3" key="1">
    <citation type="submission" date="2015-09" db="EMBL/GenBank/DDBJ databases">
        <authorList>
            <person name="Bertelli C."/>
        </authorList>
    </citation>
    <scope>NUCLEOTIDE SEQUENCE [LARGE SCALE GENOMIC DNA]</scope>
    <source>
        <strain evidence="3">KNic</strain>
        <plasmid evidence="3">pPNK</plasmid>
    </source>
</reference>
<keyword evidence="1" id="KW-0812">Transmembrane</keyword>
<geneLocation type="plasmid" evidence="3">
    <name>pPNK</name>
</geneLocation>
<dbReference type="AlphaFoldDB" id="A0A0U5EV08"/>
<proteinExistence type="predicted"/>
<keyword evidence="1" id="KW-0472">Membrane</keyword>
<dbReference type="KEGG" id="pnl:PNK_p0045"/>
<keyword evidence="1" id="KW-1133">Transmembrane helix</keyword>
<gene>
    <name evidence="2" type="ORF">PNK_p0045</name>
</gene>
<protein>
    <submittedName>
        <fullName evidence="2">Putative membrane protein</fullName>
    </submittedName>
</protein>
<dbReference type="PATRIC" id="fig|389348.3.peg.2810"/>
<organism evidence="2 3">
    <name type="scientific">Candidatus Protochlamydia naegleriophila</name>
    <dbReference type="NCBI Taxonomy" id="389348"/>
    <lineage>
        <taxon>Bacteria</taxon>
        <taxon>Pseudomonadati</taxon>
        <taxon>Chlamydiota</taxon>
        <taxon>Chlamydiia</taxon>
        <taxon>Parachlamydiales</taxon>
        <taxon>Parachlamydiaceae</taxon>
        <taxon>Candidatus Protochlamydia</taxon>
    </lineage>
</organism>
<evidence type="ECO:0000313" key="2">
    <source>
        <dbReference type="EMBL" id="CUI18099.1"/>
    </source>
</evidence>